<evidence type="ECO:0000256" key="3">
    <source>
        <dbReference type="ARBA" id="ARBA00022643"/>
    </source>
</evidence>
<gene>
    <name evidence="7" type="primary">nfsA</name>
    <name evidence="7" type="ORF">KCX74_10355</name>
</gene>
<dbReference type="RefSeq" id="WP_026680723.1">
    <property type="nucleotide sequence ID" value="NZ_BAAACY010000166.1"/>
</dbReference>
<evidence type="ECO:0000259" key="6">
    <source>
        <dbReference type="Pfam" id="PF00881"/>
    </source>
</evidence>
<evidence type="ECO:0000256" key="2">
    <source>
        <dbReference type="ARBA" id="ARBA00022630"/>
    </source>
</evidence>
<dbReference type="PIRSF" id="PIRSF005426">
    <property type="entry name" value="Frp"/>
    <property type="match status" value="1"/>
</dbReference>
<dbReference type="Proteomes" id="UP000675284">
    <property type="component" value="Unassembled WGS sequence"/>
</dbReference>
<dbReference type="PANTHER" id="PTHR43425:SF3">
    <property type="entry name" value="NADPH-DEPENDENT OXIDOREDUCTASE"/>
    <property type="match status" value="1"/>
</dbReference>
<dbReference type="PANTHER" id="PTHR43425">
    <property type="entry name" value="OXYGEN-INSENSITIVE NADPH NITROREDUCTASE"/>
    <property type="match status" value="1"/>
</dbReference>
<name>A0A941DW48_9BACI</name>
<dbReference type="GO" id="GO:0052873">
    <property type="term" value="F:FMN reductase (NADPH) activity"/>
    <property type="evidence" value="ECO:0007669"/>
    <property type="project" value="UniProtKB-EC"/>
</dbReference>
<keyword evidence="8" id="KW-1185">Reference proteome</keyword>
<keyword evidence="5" id="KW-0521">NADP</keyword>
<reference evidence="7" key="1">
    <citation type="submission" date="2021-04" db="EMBL/GenBank/DDBJ databases">
        <title>Isolation and polyphasic classification of algal microorganism.</title>
        <authorList>
            <person name="Wang S."/>
        </authorList>
    </citation>
    <scope>NUCLEOTIDE SEQUENCE</scope>
    <source>
        <strain evidence="7">720a</strain>
    </source>
</reference>
<dbReference type="CDD" id="cd02146">
    <property type="entry name" value="NfsA-like"/>
    <property type="match status" value="1"/>
</dbReference>
<dbReference type="AlphaFoldDB" id="A0A941DW48"/>
<dbReference type="NCBIfam" id="NF008033">
    <property type="entry name" value="PRK10765.1"/>
    <property type="match status" value="1"/>
</dbReference>
<comment type="similarity">
    <text evidence="1 5">Belongs to the flavin oxidoreductase frp family.</text>
</comment>
<feature type="domain" description="Nitroreductase" evidence="6">
    <location>
        <begin position="9"/>
        <end position="166"/>
    </location>
</feature>
<dbReference type="EMBL" id="JAGSOT010000027">
    <property type="protein sequence ID" value="MBR7796437.1"/>
    <property type="molecule type" value="Genomic_DNA"/>
</dbReference>
<evidence type="ECO:0000256" key="4">
    <source>
        <dbReference type="ARBA" id="ARBA00023002"/>
    </source>
</evidence>
<comment type="caution">
    <text evidence="7">The sequence shown here is derived from an EMBL/GenBank/DDBJ whole genome shotgun (WGS) entry which is preliminary data.</text>
</comment>
<proteinExistence type="inferred from homology"/>
<dbReference type="InterPro" id="IPR016446">
    <property type="entry name" value="Flavin_OxRdtase_Frp"/>
</dbReference>
<sequence>MTISAIDTIMSHRSIRKFKNQKLSEEQIQTIVTAAQQASTSSHVMAYTIIGITDESIKEQLAEISGQPYVKDNGHLFVFCGDLHRVEQIGSNEERLAMQKSLESSEQFIVMTIDAALAAQNAAITAEGLGLGICFLGSLRNDVQKVNDLLRLPPRVIPLFGLAVGYPDQEPELKPRLPYEAVYHHNTYLQIEKQLPFIQQFDQELHDYYQIRTQNKRKDTWTEQMVRKFSNPIRMDVAPFLKMKNVNKQ</sequence>
<keyword evidence="4 5" id="KW-0560">Oxidoreductase</keyword>
<keyword evidence="2 5" id="KW-0285">Flavoprotein</keyword>
<dbReference type="Gene3D" id="3.40.109.10">
    <property type="entry name" value="NADH Oxidase"/>
    <property type="match status" value="1"/>
</dbReference>
<accession>A0A941DW48</accession>
<dbReference type="InterPro" id="IPR000415">
    <property type="entry name" value="Nitroreductase-like"/>
</dbReference>
<dbReference type="InterPro" id="IPR029479">
    <property type="entry name" value="Nitroreductase"/>
</dbReference>
<evidence type="ECO:0000313" key="7">
    <source>
        <dbReference type="EMBL" id="MBR7796437.1"/>
    </source>
</evidence>
<evidence type="ECO:0000256" key="5">
    <source>
        <dbReference type="PIRNR" id="PIRNR005426"/>
    </source>
</evidence>
<dbReference type="Pfam" id="PF00881">
    <property type="entry name" value="Nitroreductase"/>
    <property type="match status" value="1"/>
</dbReference>
<evidence type="ECO:0000313" key="8">
    <source>
        <dbReference type="Proteomes" id="UP000675284"/>
    </source>
</evidence>
<evidence type="ECO:0000256" key="1">
    <source>
        <dbReference type="ARBA" id="ARBA00008366"/>
    </source>
</evidence>
<organism evidence="7 8">
    <name type="scientific">Virgibacillus salarius</name>
    <dbReference type="NCBI Taxonomy" id="447199"/>
    <lineage>
        <taxon>Bacteria</taxon>
        <taxon>Bacillati</taxon>
        <taxon>Bacillota</taxon>
        <taxon>Bacilli</taxon>
        <taxon>Bacillales</taxon>
        <taxon>Bacillaceae</taxon>
        <taxon>Virgibacillus</taxon>
    </lineage>
</organism>
<dbReference type="SUPFAM" id="SSF55469">
    <property type="entry name" value="FMN-dependent nitroreductase-like"/>
    <property type="match status" value="1"/>
</dbReference>
<keyword evidence="3 5" id="KW-0288">FMN</keyword>
<protein>
    <submittedName>
        <fullName evidence="7">Oxygen-insensitive NADPH nitroreductase</fullName>
        <ecNumber evidence="7">1.5.1.38</ecNumber>
    </submittedName>
</protein>
<dbReference type="EC" id="1.5.1.38" evidence="7"/>